<accession>A0A395HMN7</accession>
<dbReference type="AlphaFoldDB" id="A0A395HMN7"/>
<dbReference type="Proteomes" id="UP000248961">
    <property type="component" value="Unassembled WGS sequence"/>
</dbReference>
<keyword evidence="3" id="KW-0560">Oxidoreductase</keyword>
<dbReference type="PANTHER" id="PTHR48105">
    <property type="entry name" value="THIOREDOXIN REDUCTASE 1-RELATED-RELATED"/>
    <property type="match status" value="1"/>
</dbReference>
<evidence type="ECO:0000313" key="6">
    <source>
        <dbReference type="Proteomes" id="UP000248961"/>
    </source>
</evidence>
<evidence type="ECO:0000256" key="2">
    <source>
        <dbReference type="ARBA" id="ARBA00022630"/>
    </source>
</evidence>
<dbReference type="GO" id="GO:0097237">
    <property type="term" value="P:cellular response to toxic substance"/>
    <property type="evidence" value="ECO:0007669"/>
    <property type="project" value="UniProtKB-ARBA"/>
</dbReference>
<dbReference type="Pfam" id="PF07992">
    <property type="entry name" value="Pyr_redox_2"/>
    <property type="match status" value="1"/>
</dbReference>
<comment type="similarity">
    <text evidence="1">Belongs to the class-II pyridine nucleotide-disulfide oxidoreductase family.</text>
</comment>
<keyword evidence="6" id="KW-1185">Reference proteome</keyword>
<dbReference type="GeneID" id="37202150"/>
<name>A0A395HMN7_ASPHC</name>
<protein>
    <submittedName>
        <fullName evidence="5">FAD/NAD(P)-binding domain-containing protein</fullName>
    </submittedName>
</protein>
<keyword evidence="2" id="KW-0285">Flavoprotein</keyword>
<dbReference type="InterPro" id="IPR023753">
    <property type="entry name" value="FAD/NAD-binding_dom"/>
</dbReference>
<dbReference type="EMBL" id="KZ824313">
    <property type="protein sequence ID" value="RAL08515.1"/>
    <property type="molecule type" value="Genomic_DNA"/>
</dbReference>
<evidence type="ECO:0000256" key="1">
    <source>
        <dbReference type="ARBA" id="ARBA00009333"/>
    </source>
</evidence>
<feature type="domain" description="FAD/NAD(P)-binding" evidence="4">
    <location>
        <begin position="7"/>
        <end position="129"/>
    </location>
</feature>
<dbReference type="InterPro" id="IPR050097">
    <property type="entry name" value="Ferredoxin-NADP_redctase_2"/>
</dbReference>
<evidence type="ECO:0000313" key="5">
    <source>
        <dbReference type="EMBL" id="RAL08515.1"/>
    </source>
</evidence>
<dbReference type="PRINTS" id="PR00469">
    <property type="entry name" value="PNDRDTASEII"/>
</dbReference>
<evidence type="ECO:0000256" key="3">
    <source>
        <dbReference type="ARBA" id="ARBA00023002"/>
    </source>
</evidence>
<dbReference type="Gene3D" id="3.50.50.60">
    <property type="entry name" value="FAD/NAD(P)-binding domain"/>
    <property type="match status" value="3"/>
</dbReference>
<organism evidence="5 6">
    <name type="scientific">Aspergillus homomorphus (strain CBS 101889)</name>
    <dbReference type="NCBI Taxonomy" id="1450537"/>
    <lineage>
        <taxon>Eukaryota</taxon>
        <taxon>Fungi</taxon>
        <taxon>Dikarya</taxon>
        <taxon>Ascomycota</taxon>
        <taxon>Pezizomycotina</taxon>
        <taxon>Eurotiomycetes</taxon>
        <taxon>Eurotiomycetidae</taxon>
        <taxon>Eurotiales</taxon>
        <taxon>Aspergillaceae</taxon>
        <taxon>Aspergillus</taxon>
        <taxon>Aspergillus subgen. Circumdati</taxon>
    </lineage>
</organism>
<dbReference type="InterPro" id="IPR036188">
    <property type="entry name" value="FAD/NAD-bd_sf"/>
</dbReference>
<reference evidence="5 6" key="1">
    <citation type="submission" date="2018-02" db="EMBL/GenBank/DDBJ databases">
        <title>The genomes of Aspergillus section Nigri reveals drivers in fungal speciation.</title>
        <authorList>
            <consortium name="DOE Joint Genome Institute"/>
            <person name="Vesth T.C."/>
            <person name="Nybo J."/>
            <person name="Theobald S."/>
            <person name="Brandl J."/>
            <person name="Frisvad J.C."/>
            <person name="Nielsen K.F."/>
            <person name="Lyhne E.K."/>
            <person name="Kogle M.E."/>
            <person name="Kuo A."/>
            <person name="Riley R."/>
            <person name="Clum A."/>
            <person name="Nolan M."/>
            <person name="Lipzen A."/>
            <person name="Salamov A."/>
            <person name="Henrissat B."/>
            <person name="Wiebenga A."/>
            <person name="De vries R.P."/>
            <person name="Grigoriev I.V."/>
            <person name="Mortensen U.H."/>
            <person name="Andersen M.R."/>
            <person name="Baker S.E."/>
        </authorList>
    </citation>
    <scope>NUCLEOTIDE SEQUENCE [LARGE SCALE GENOMIC DNA]</scope>
    <source>
        <strain evidence="5 6">CBS 101889</strain>
    </source>
</reference>
<dbReference type="GO" id="GO:0016491">
    <property type="term" value="F:oxidoreductase activity"/>
    <property type="evidence" value="ECO:0007669"/>
    <property type="project" value="UniProtKB-KW"/>
</dbReference>
<proteinExistence type="inferred from homology"/>
<dbReference type="VEuPathDB" id="FungiDB:BO97DRAFT_437604"/>
<dbReference type="STRING" id="1450537.A0A395HMN7"/>
<evidence type="ECO:0000259" key="4">
    <source>
        <dbReference type="Pfam" id="PF07992"/>
    </source>
</evidence>
<dbReference type="OrthoDB" id="10260355at2759"/>
<dbReference type="RefSeq" id="XP_025547669.1">
    <property type="nucleotide sequence ID" value="XM_025697861.1"/>
</dbReference>
<gene>
    <name evidence="5" type="ORF">BO97DRAFT_437604</name>
</gene>
<dbReference type="SUPFAM" id="SSF51905">
    <property type="entry name" value="FAD/NAD(P)-binding domain"/>
    <property type="match status" value="1"/>
</dbReference>
<dbReference type="PRINTS" id="PR00368">
    <property type="entry name" value="FADPNR"/>
</dbReference>
<sequence length="298" mass="32121">MSSPKDYDALIIGAGPAGLAAATALARACRRVAVFDSQEYRNEGVEEMHNVVLHDGQKPASFRTAAVQDISTKYPSVRFFNTAVETAGKLILATGSKDVFLDIPGYAELWGKSIVHCLFCDGFERRDRSAGILGLESLHNLPSILMARHMSSASVTIFLNGQSPDNEKDKEALRVATARGCKVDDRLIRRLSRDPANDGIIVEFVDGAQSRIGYLLHHPPTVNRASGLISRLGLQLVQQGVHVQINPEGETSVRGCFAAGDTATQWKIVSVALADGSVLPAATSNTRDISTSQTCIQY</sequence>